<accession>A0A453BAW7</accession>
<dbReference type="Pfam" id="PF02362">
    <property type="entry name" value="B3"/>
    <property type="match status" value="1"/>
</dbReference>
<proteinExistence type="predicted"/>
<evidence type="ECO:0000313" key="8">
    <source>
        <dbReference type="EnsemblPlants" id="AET2Gv20431000.10"/>
    </source>
</evidence>
<evidence type="ECO:0000256" key="5">
    <source>
        <dbReference type="ARBA" id="ARBA00023242"/>
    </source>
</evidence>
<sequence>MLSASDAGRIGRLVLPKKCAEAYFPPISQPEGLPLKVQDASGKEWVFQFRFWPNNNSRMYVLEGVTPCIQSMHLQAGDTVSFSRIDPEGKLVMGFRKTKTQEQIFRQEEPTKPANAAPNLPDVNINVTAPDSSPNSSLVRPNKVNTENKDSSPVEQAASKIDKGGVAQKEGPGTVRTSPGPVKRKATSIGPKIKRFRIDNEESMELKITWEEAQELLRPPLKAPSVVIVDGHEFEEYE</sequence>
<dbReference type="Gene3D" id="2.40.330.10">
    <property type="entry name" value="DNA-binding pseudobarrel domain"/>
    <property type="match status" value="1"/>
</dbReference>
<dbReference type="Gramene" id="AET2Gv20431000.10">
    <property type="protein sequence ID" value="AET2Gv20431000.10"/>
    <property type="gene ID" value="AET2Gv20431000"/>
</dbReference>
<comment type="subcellular location">
    <subcellularLocation>
        <location evidence="1">Nucleus</location>
    </subcellularLocation>
</comment>
<feature type="domain" description="TF-B3" evidence="7">
    <location>
        <begin position="1"/>
        <end position="99"/>
    </location>
</feature>
<evidence type="ECO:0000313" key="9">
    <source>
        <dbReference type="Proteomes" id="UP000015105"/>
    </source>
</evidence>
<organism evidence="8 9">
    <name type="scientific">Aegilops tauschii subsp. strangulata</name>
    <name type="common">Goatgrass</name>
    <dbReference type="NCBI Taxonomy" id="200361"/>
    <lineage>
        <taxon>Eukaryota</taxon>
        <taxon>Viridiplantae</taxon>
        <taxon>Streptophyta</taxon>
        <taxon>Embryophyta</taxon>
        <taxon>Tracheophyta</taxon>
        <taxon>Spermatophyta</taxon>
        <taxon>Magnoliopsida</taxon>
        <taxon>Liliopsida</taxon>
        <taxon>Poales</taxon>
        <taxon>Poaceae</taxon>
        <taxon>BOP clade</taxon>
        <taxon>Pooideae</taxon>
        <taxon>Triticodae</taxon>
        <taxon>Triticeae</taxon>
        <taxon>Triticinae</taxon>
        <taxon>Aegilops</taxon>
    </lineage>
</organism>
<evidence type="ECO:0000256" key="3">
    <source>
        <dbReference type="ARBA" id="ARBA00023125"/>
    </source>
</evidence>
<dbReference type="EnsemblPlants" id="AET2Gv20431000.10">
    <property type="protein sequence ID" value="AET2Gv20431000.10"/>
    <property type="gene ID" value="AET2Gv20431000"/>
</dbReference>
<keyword evidence="5" id="KW-0539">Nucleus</keyword>
<reference evidence="9" key="1">
    <citation type="journal article" date="2014" name="Science">
        <title>Ancient hybridizations among the ancestral genomes of bread wheat.</title>
        <authorList>
            <consortium name="International Wheat Genome Sequencing Consortium,"/>
            <person name="Marcussen T."/>
            <person name="Sandve S.R."/>
            <person name="Heier L."/>
            <person name="Spannagl M."/>
            <person name="Pfeifer M."/>
            <person name="Jakobsen K.S."/>
            <person name="Wulff B.B."/>
            <person name="Steuernagel B."/>
            <person name="Mayer K.F."/>
            <person name="Olsen O.A."/>
        </authorList>
    </citation>
    <scope>NUCLEOTIDE SEQUENCE [LARGE SCALE GENOMIC DNA]</scope>
    <source>
        <strain evidence="9">cv. AL8/78</strain>
    </source>
</reference>
<feature type="region of interest" description="Disordered" evidence="6">
    <location>
        <begin position="107"/>
        <end position="188"/>
    </location>
</feature>
<reference evidence="9" key="2">
    <citation type="journal article" date="2017" name="Nat. Plants">
        <title>The Aegilops tauschii genome reveals multiple impacts of transposons.</title>
        <authorList>
            <person name="Zhao G."/>
            <person name="Zou C."/>
            <person name="Li K."/>
            <person name="Wang K."/>
            <person name="Li T."/>
            <person name="Gao L."/>
            <person name="Zhang X."/>
            <person name="Wang H."/>
            <person name="Yang Z."/>
            <person name="Liu X."/>
            <person name="Jiang W."/>
            <person name="Mao L."/>
            <person name="Kong X."/>
            <person name="Jiao Y."/>
            <person name="Jia J."/>
        </authorList>
    </citation>
    <scope>NUCLEOTIDE SEQUENCE [LARGE SCALE GENOMIC DNA]</scope>
    <source>
        <strain evidence="9">cv. AL8/78</strain>
    </source>
</reference>
<feature type="compositionally biased region" description="Polar residues" evidence="6">
    <location>
        <begin position="125"/>
        <end position="145"/>
    </location>
</feature>
<reference evidence="8" key="3">
    <citation type="journal article" date="2017" name="Nature">
        <title>Genome sequence of the progenitor of the wheat D genome Aegilops tauschii.</title>
        <authorList>
            <person name="Luo M.C."/>
            <person name="Gu Y.Q."/>
            <person name="Puiu D."/>
            <person name="Wang H."/>
            <person name="Twardziok S.O."/>
            <person name="Deal K.R."/>
            <person name="Huo N."/>
            <person name="Zhu T."/>
            <person name="Wang L."/>
            <person name="Wang Y."/>
            <person name="McGuire P.E."/>
            <person name="Liu S."/>
            <person name="Long H."/>
            <person name="Ramasamy R.K."/>
            <person name="Rodriguez J.C."/>
            <person name="Van S.L."/>
            <person name="Yuan L."/>
            <person name="Wang Z."/>
            <person name="Xia Z."/>
            <person name="Xiao L."/>
            <person name="Anderson O.D."/>
            <person name="Ouyang S."/>
            <person name="Liang Y."/>
            <person name="Zimin A.V."/>
            <person name="Pertea G."/>
            <person name="Qi P."/>
            <person name="Bennetzen J.L."/>
            <person name="Dai X."/>
            <person name="Dawson M.W."/>
            <person name="Muller H.G."/>
            <person name="Kugler K."/>
            <person name="Rivarola-Duarte L."/>
            <person name="Spannagl M."/>
            <person name="Mayer K.F.X."/>
            <person name="Lu F.H."/>
            <person name="Bevan M.W."/>
            <person name="Leroy P."/>
            <person name="Li P."/>
            <person name="You F.M."/>
            <person name="Sun Q."/>
            <person name="Liu Z."/>
            <person name="Lyons E."/>
            <person name="Wicker T."/>
            <person name="Salzberg S.L."/>
            <person name="Devos K.M."/>
            <person name="Dvorak J."/>
        </authorList>
    </citation>
    <scope>NUCLEOTIDE SEQUENCE [LARGE SCALE GENOMIC DNA]</scope>
    <source>
        <strain evidence="8">cv. AL8/78</strain>
    </source>
</reference>
<reference evidence="8" key="5">
    <citation type="journal article" date="2021" name="G3 (Bethesda)">
        <title>Aegilops tauschii genome assembly Aet v5.0 features greater sequence contiguity and improved annotation.</title>
        <authorList>
            <person name="Wang L."/>
            <person name="Zhu T."/>
            <person name="Rodriguez J.C."/>
            <person name="Deal K.R."/>
            <person name="Dubcovsky J."/>
            <person name="McGuire P.E."/>
            <person name="Lux T."/>
            <person name="Spannagl M."/>
            <person name="Mayer K.F.X."/>
            <person name="Baldrich P."/>
            <person name="Meyers B.C."/>
            <person name="Huo N."/>
            <person name="Gu Y.Q."/>
            <person name="Zhou H."/>
            <person name="Devos K.M."/>
            <person name="Bennetzen J.L."/>
            <person name="Unver T."/>
            <person name="Budak H."/>
            <person name="Gulick P.J."/>
            <person name="Galiba G."/>
            <person name="Kalapos B."/>
            <person name="Nelson D.R."/>
            <person name="Li P."/>
            <person name="You F.M."/>
            <person name="Luo M.C."/>
            <person name="Dvorak J."/>
        </authorList>
    </citation>
    <scope>NUCLEOTIDE SEQUENCE [LARGE SCALE GENOMIC DNA]</scope>
    <source>
        <strain evidence="8">cv. AL8/78</strain>
    </source>
</reference>
<keyword evidence="9" id="KW-1185">Reference proteome</keyword>
<dbReference type="GO" id="GO:0003677">
    <property type="term" value="F:DNA binding"/>
    <property type="evidence" value="ECO:0007669"/>
    <property type="project" value="UniProtKB-KW"/>
</dbReference>
<evidence type="ECO:0000256" key="4">
    <source>
        <dbReference type="ARBA" id="ARBA00023163"/>
    </source>
</evidence>
<keyword evidence="4" id="KW-0804">Transcription</keyword>
<dbReference type="CDD" id="cd10017">
    <property type="entry name" value="B3_DNA"/>
    <property type="match status" value="1"/>
</dbReference>
<dbReference type="SUPFAM" id="SSF101936">
    <property type="entry name" value="DNA-binding pseudobarrel domain"/>
    <property type="match status" value="1"/>
</dbReference>
<evidence type="ECO:0000256" key="2">
    <source>
        <dbReference type="ARBA" id="ARBA00023015"/>
    </source>
</evidence>
<keyword evidence="3" id="KW-0238">DNA-binding</keyword>
<dbReference type="GO" id="GO:0005634">
    <property type="term" value="C:nucleus"/>
    <property type="evidence" value="ECO:0007669"/>
    <property type="project" value="UniProtKB-SubCell"/>
</dbReference>
<dbReference type="InterPro" id="IPR015300">
    <property type="entry name" value="DNA-bd_pseudobarrel_sf"/>
</dbReference>
<evidence type="ECO:0000256" key="1">
    <source>
        <dbReference type="ARBA" id="ARBA00004123"/>
    </source>
</evidence>
<dbReference type="InterPro" id="IPR003340">
    <property type="entry name" value="B3_DNA-bd"/>
</dbReference>
<reference evidence="8" key="4">
    <citation type="submission" date="2019-03" db="UniProtKB">
        <authorList>
            <consortium name="EnsemblPlants"/>
        </authorList>
    </citation>
    <scope>IDENTIFICATION</scope>
</reference>
<dbReference type="Proteomes" id="UP000015105">
    <property type="component" value="Chromosome 2D"/>
</dbReference>
<protein>
    <recommendedName>
        <fullName evidence="7">TF-B3 domain-containing protein</fullName>
    </recommendedName>
</protein>
<dbReference type="AlphaFoldDB" id="A0A453BAW7"/>
<dbReference type="SMART" id="SM01019">
    <property type="entry name" value="B3"/>
    <property type="match status" value="1"/>
</dbReference>
<keyword evidence="2" id="KW-0805">Transcription regulation</keyword>
<evidence type="ECO:0000256" key="6">
    <source>
        <dbReference type="SAM" id="MobiDB-lite"/>
    </source>
</evidence>
<dbReference type="PANTHER" id="PTHR46245:SF10">
    <property type="entry name" value="B3 DOMAIN-CONTAINING TRANSCRIPTION FACTOR VAL3"/>
    <property type="match status" value="1"/>
</dbReference>
<evidence type="ECO:0000259" key="7">
    <source>
        <dbReference type="PROSITE" id="PS50863"/>
    </source>
</evidence>
<name>A0A453BAW7_AEGTS</name>
<dbReference type="PANTHER" id="PTHR46245">
    <property type="entry name" value="B3 DOMAIN-CONTAINING PROTEIN OS07G0563300"/>
    <property type="match status" value="1"/>
</dbReference>
<dbReference type="PROSITE" id="PS50863">
    <property type="entry name" value="B3"/>
    <property type="match status" value="1"/>
</dbReference>